<evidence type="ECO:0000313" key="3">
    <source>
        <dbReference type="Proteomes" id="UP000268093"/>
    </source>
</evidence>
<comment type="caution">
    <text evidence="2">The sequence shown here is derived from an EMBL/GenBank/DDBJ whole genome shotgun (WGS) entry which is preliminary data.</text>
</comment>
<sequence length="327" mass="36572">MEMSVLERKANVQKAQGMLKFEQIGQRRLDDAASAVHQRQHSSYISDDLPEQNPLSSAEPSERGPKKDCFIFGETHVDEVDIDVLNEACASQLLAVRPMTDGDWATAMGKIEEYRRKLAKERYLYDPLYYFLVDHSGQHGPTTAMLADYLPAMRLAMPQEMNSLLPVLSEEKETLLSQLLAAKRASDVSVRTDEEYYIRDLVVSIFKAVTMPGKDNISEMEHTMRNVVPFLDAAIGCDQECRVHYGEQTLEPTAARRNAGSNPTERARAGYKVDVIIEYQEFSWLPVIGCGEISGGIPCSRAKEWADTLKLGLELRDGYGAEGAGCR</sequence>
<name>A0A433CZ14_9FUNG</name>
<organism evidence="2 3">
    <name type="scientific">Jimgerdemannia flammicorona</name>
    <dbReference type="NCBI Taxonomy" id="994334"/>
    <lineage>
        <taxon>Eukaryota</taxon>
        <taxon>Fungi</taxon>
        <taxon>Fungi incertae sedis</taxon>
        <taxon>Mucoromycota</taxon>
        <taxon>Mucoromycotina</taxon>
        <taxon>Endogonomycetes</taxon>
        <taxon>Endogonales</taxon>
        <taxon>Endogonaceae</taxon>
        <taxon>Jimgerdemannia</taxon>
    </lineage>
</organism>
<evidence type="ECO:0000256" key="1">
    <source>
        <dbReference type="SAM" id="MobiDB-lite"/>
    </source>
</evidence>
<proteinExistence type="predicted"/>
<reference evidence="2 3" key="1">
    <citation type="journal article" date="2018" name="New Phytol.">
        <title>Phylogenomics of Endogonaceae and evolution of mycorrhizas within Mucoromycota.</title>
        <authorList>
            <person name="Chang Y."/>
            <person name="Desiro A."/>
            <person name="Na H."/>
            <person name="Sandor L."/>
            <person name="Lipzen A."/>
            <person name="Clum A."/>
            <person name="Barry K."/>
            <person name="Grigoriev I.V."/>
            <person name="Martin F.M."/>
            <person name="Stajich J.E."/>
            <person name="Smith M.E."/>
            <person name="Bonito G."/>
            <person name="Spatafora J.W."/>
        </authorList>
    </citation>
    <scope>NUCLEOTIDE SEQUENCE [LARGE SCALE GENOMIC DNA]</scope>
    <source>
        <strain evidence="2 3">GMNB39</strain>
    </source>
</reference>
<feature type="region of interest" description="Disordered" evidence="1">
    <location>
        <begin position="30"/>
        <end position="67"/>
    </location>
</feature>
<accession>A0A433CZ14</accession>
<dbReference type="OrthoDB" id="2350333at2759"/>
<evidence type="ECO:0000313" key="2">
    <source>
        <dbReference type="EMBL" id="RUP43824.1"/>
    </source>
</evidence>
<keyword evidence="3" id="KW-1185">Reference proteome</keyword>
<dbReference type="EMBL" id="RBNI01010241">
    <property type="protein sequence ID" value="RUP43824.1"/>
    <property type="molecule type" value="Genomic_DNA"/>
</dbReference>
<gene>
    <name evidence="2" type="ORF">BC936DRAFT_136686</name>
</gene>
<protein>
    <submittedName>
        <fullName evidence="2">Uncharacterized protein</fullName>
    </submittedName>
</protein>
<dbReference type="AlphaFoldDB" id="A0A433CZ14"/>
<dbReference type="Proteomes" id="UP000268093">
    <property type="component" value="Unassembled WGS sequence"/>
</dbReference>